<organism evidence="5 6">
    <name type="scientific">Saguinus oedipus</name>
    <name type="common">Cotton-top tamarin</name>
    <name type="synonym">Oedipomidas oedipus</name>
    <dbReference type="NCBI Taxonomy" id="9490"/>
    <lineage>
        <taxon>Eukaryota</taxon>
        <taxon>Metazoa</taxon>
        <taxon>Chordata</taxon>
        <taxon>Craniata</taxon>
        <taxon>Vertebrata</taxon>
        <taxon>Euteleostomi</taxon>
        <taxon>Mammalia</taxon>
        <taxon>Eutheria</taxon>
        <taxon>Euarchontoglires</taxon>
        <taxon>Primates</taxon>
        <taxon>Haplorrhini</taxon>
        <taxon>Platyrrhini</taxon>
        <taxon>Cebidae</taxon>
        <taxon>Callitrichinae</taxon>
        <taxon>Saguinus</taxon>
    </lineage>
</organism>
<dbReference type="SUPFAM" id="SSF50249">
    <property type="entry name" value="Nucleic acid-binding proteins"/>
    <property type="match status" value="1"/>
</dbReference>
<evidence type="ECO:0000256" key="1">
    <source>
        <dbReference type="ARBA" id="ARBA00012551"/>
    </source>
</evidence>
<dbReference type="EC" id="3.6.4.12" evidence="1"/>
<dbReference type="InterPro" id="IPR033762">
    <property type="entry name" value="MCM_OB"/>
</dbReference>
<protein>
    <recommendedName>
        <fullName evidence="1">DNA helicase</fullName>
        <ecNumber evidence="1">3.6.4.12</ecNumber>
    </recommendedName>
</protein>
<accession>A0ABQ9TYS6</accession>
<dbReference type="SMART" id="SM00350">
    <property type="entry name" value="MCM"/>
    <property type="match status" value="1"/>
</dbReference>
<feature type="region of interest" description="Disordered" evidence="3">
    <location>
        <begin position="1"/>
        <end position="38"/>
    </location>
</feature>
<dbReference type="InterPro" id="IPR031327">
    <property type="entry name" value="MCM"/>
</dbReference>
<gene>
    <name evidence="5" type="primary">MCM5_2</name>
    <name evidence="5" type="ORF">P7K49_032624</name>
</gene>
<comment type="caution">
    <text evidence="5">The sequence shown here is derived from an EMBL/GenBank/DDBJ whole genome shotgun (WGS) entry which is preliminary data.</text>
</comment>
<evidence type="ECO:0000256" key="3">
    <source>
        <dbReference type="SAM" id="MobiDB-lite"/>
    </source>
</evidence>
<keyword evidence="2" id="KW-0547">Nucleotide-binding</keyword>
<keyword evidence="2" id="KW-0347">Helicase</keyword>
<sequence>MHPGLDGSAPPRKCSTDQVGASGAHRTLTSSCPTNENVNLQELPDAVPHGEMPRHMQLYCDRYLCDKVVPRNRVTIMGIYSIKKFDLTSSRGRDGVGVGIQGSYIHVLGIQVDTDGSGRSFAGAVSPQEEEFHCLATLPNVNEVISKSITPSMFGGTDMKKAIVCPLFEGSSKGIYDELTC</sequence>
<evidence type="ECO:0000256" key="2">
    <source>
        <dbReference type="ARBA" id="ARBA00022806"/>
    </source>
</evidence>
<name>A0ABQ9TYS6_SAGOE</name>
<feature type="domain" description="MCM OB" evidence="4">
    <location>
        <begin position="10"/>
        <end position="82"/>
    </location>
</feature>
<dbReference type="Gene3D" id="2.40.50.140">
    <property type="entry name" value="Nucleic acid-binding proteins"/>
    <property type="match status" value="1"/>
</dbReference>
<keyword evidence="2" id="KW-0067">ATP-binding</keyword>
<evidence type="ECO:0000259" key="4">
    <source>
        <dbReference type="Pfam" id="PF17207"/>
    </source>
</evidence>
<dbReference type="Pfam" id="PF17207">
    <property type="entry name" value="MCM_OB"/>
    <property type="match status" value="1"/>
</dbReference>
<proteinExistence type="predicted"/>
<feature type="compositionally biased region" description="Polar residues" evidence="3">
    <location>
        <begin position="27"/>
        <end position="38"/>
    </location>
</feature>
<dbReference type="EMBL" id="JASSZA010000018">
    <property type="protein sequence ID" value="KAK2089958.1"/>
    <property type="molecule type" value="Genomic_DNA"/>
</dbReference>
<dbReference type="Proteomes" id="UP001266305">
    <property type="component" value="Unassembled WGS sequence"/>
</dbReference>
<dbReference type="InterPro" id="IPR012340">
    <property type="entry name" value="NA-bd_OB-fold"/>
</dbReference>
<dbReference type="PANTHER" id="PTHR11630">
    <property type="entry name" value="DNA REPLICATION LICENSING FACTOR MCM FAMILY MEMBER"/>
    <property type="match status" value="1"/>
</dbReference>
<evidence type="ECO:0000313" key="6">
    <source>
        <dbReference type="Proteomes" id="UP001266305"/>
    </source>
</evidence>
<dbReference type="PANTHER" id="PTHR11630:SF42">
    <property type="entry name" value="DNA REPLICATION LICENSING FACTOR MCM5"/>
    <property type="match status" value="1"/>
</dbReference>
<keyword evidence="2" id="KW-0378">Hydrolase</keyword>
<evidence type="ECO:0000313" key="5">
    <source>
        <dbReference type="EMBL" id="KAK2089958.1"/>
    </source>
</evidence>
<reference evidence="5 6" key="1">
    <citation type="submission" date="2023-05" db="EMBL/GenBank/DDBJ databases">
        <title>B98-5 Cell Line De Novo Hybrid Assembly: An Optical Mapping Approach.</title>
        <authorList>
            <person name="Kananen K."/>
            <person name="Auerbach J.A."/>
            <person name="Kautto E."/>
            <person name="Blachly J.S."/>
        </authorList>
    </citation>
    <scope>NUCLEOTIDE SEQUENCE [LARGE SCALE GENOMIC DNA]</scope>
    <source>
        <strain evidence="5">B95-8</strain>
        <tissue evidence="5">Cell line</tissue>
    </source>
</reference>
<keyword evidence="6" id="KW-1185">Reference proteome</keyword>